<dbReference type="InterPro" id="IPR049435">
    <property type="entry name" value="Cas_Cas6_C"/>
</dbReference>
<evidence type="ECO:0000256" key="1">
    <source>
        <dbReference type="ARBA" id="ARBA00023118"/>
    </source>
</evidence>
<evidence type="ECO:0000259" key="2">
    <source>
        <dbReference type="Pfam" id="PF01881"/>
    </source>
</evidence>
<dbReference type="PANTHER" id="PTHR36984:SF3">
    <property type="entry name" value="CRISPR-ASSOCIATED ENDORIBONUCLEASE CAS6"/>
    <property type="match status" value="1"/>
</dbReference>
<dbReference type="GeneID" id="301127578"/>
<gene>
    <name evidence="3" type="ORF">AZI98_07815</name>
</gene>
<feature type="domain" description="CRISPR associated protein Cas6 C-terminal" evidence="2">
    <location>
        <begin position="116"/>
        <end position="237"/>
    </location>
</feature>
<dbReference type="STRING" id="33936.AZI98_07815"/>
<comment type="caution">
    <text evidence="3">The sequence shown here is derived from an EMBL/GenBank/DDBJ whole genome shotgun (WGS) entry which is preliminary data.</text>
</comment>
<dbReference type="InterPro" id="IPR010156">
    <property type="entry name" value="CRISPR-assoc_prot_Cas6"/>
</dbReference>
<sequence>MRLRCQFEVERLPVAYRMMFVSLIKESIKRSAPTLYESLYFFNGKPSKNSKHFSTALFLPKYKLIDDEFHIEGKISFLISTPDYEFFLHLYNGLQQIQEFTYQTYTLHRGKITLLEEKQIDQIPVYFKTLSPIYIRDAHNRSIAPDDPAFERELNYIANLLLKNFRGHGLKQPLQVLENQLKKTVVKEKIREFDHGYLYFTAYKGNFCLNGDIDDLRLLSQLGIGFRRNQSFGMVEVI</sequence>
<proteinExistence type="predicted"/>
<dbReference type="Gene3D" id="3.30.70.1900">
    <property type="match status" value="1"/>
</dbReference>
<accession>A0A165Y173</accession>
<dbReference type="NCBIfam" id="TIGR01877">
    <property type="entry name" value="cas_cas6"/>
    <property type="match status" value="1"/>
</dbReference>
<dbReference type="RefSeq" id="WP_063387724.1">
    <property type="nucleotide sequence ID" value="NZ_LWBR01000018.1"/>
</dbReference>
<name>A0A165Y173_9BACI</name>
<dbReference type="OrthoDB" id="45555at2"/>
<dbReference type="InterPro" id="IPR045747">
    <property type="entry name" value="CRISPR-assoc_prot_Cas6_N_sf"/>
</dbReference>
<dbReference type="PANTHER" id="PTHR36984">
    <property type="entry name" value="CRISPR-ASSOCIATED ENDORIBONUCLEASE CAS6 1"/>
    <property type="match status" value="1"/>
</dbReference>
<evidence type="ECO:0000313" key="4">
    <source>
        <dbReference type="Proteomes" id="UP000076476"/>
    </source>
</evidence>
<protein>
    <recommendedName>
        <fullName evidence="2">CRISPR associated protein Cas6 C-terminal domain-containing protein</fullName>
    </recommendedName>
</protein>
<reference evidence="3 4" key="1">
    <citation type="submission" date="2016-04" db="EMBL/GenBank/DDBJ databases">
        <title>Draft genome sequence of Aeribacillus pallidus 8m3 from petroleum reservoir.</title>
        <authorList>
            <person name="Poltaraus A.B."/>
            <person name="Nazina T.N."/>
            <person name="Tourova T.P."/>
            <person name="Malakho S.M."/>
            <person name="Korshunova A.V."/>
            <person name="Sokolova D.S."/>
        </authorList>
    </citation>
    <scope>NUCLEOTIDE SEQUENCE [LARGE SCALE GENOMIC DNA]</scope>
    <source>
        <strain evidence="3 4">8m3</strain>
    </source>
</reference>
<evidence type="ECO:0000313" key="3">
    <source>
        <dbReference type="EMBL" id="KZN96619.1"/>
    </source>
</evidence>
<dbReference type="Proteomes" id="UP000076476">
    <property type="component" value="Unassembled WGS sequence"/>
</dbReference>
<dbReference type="GO" id="GO:0016788">
    <property type="term" value="F:hydrolase activity, acting on ester bonds"/>
    <property type="evidence" value="ECO:0007669"/>
    <property type="project" value="InterPro"/>
</dbReference>
<dbReference type="Pfam" id="PF01881">
    <property type="entry name" value="Cas_Cas6_C"/>
    <property type="match status" value="1"/>
</dbReference>
<dbReference type="EMBL" id="LWBR01000018">
    <property type="protein sequence ID" value="KZN96619.1"/>
    <property type="molecule type" value="Genomic_DNA"/>
</dbReference>
<dbReference type="Gene3D" id="3.30.70.1890">
    <property type="match status" value="1"/>
</dbReference>
<dbReference type="CDD" id="cd21140">
    <property type="entry name" value="Cas6_I-like"/>
    <property type="match status" value="1"/>
</dbReference>
<keyword evidence="4" id="KW-1185">Reference proteome</keyword>
<dbReference type="AlphaFoldDB" id="A0A165Y173"/>
<organism evidence="3 4">
    <name type="scientific">Aeribacillus pallidus</name>
    <dbReference type="NCBI Taxonomy" id="33936"/>
    <lineage>
        <taxon>Bacteria</taxon>
        <taxon>Bacillati</taxon>
        <taxon>Bacillota</taxon>
        <taxon>Bacilli</taxon>
        <taxon>Bacillales</taxon>
        <taxon>Bacillaceae</taxon>
        <taxon>Aeribacillus</taxon>
    </lineage>
</organism>
<dbReference type="GO" id="GO:0051607">
    <property type="term" value="P:defense response to virus"/>
    <property type="evidence" value="ECO:0007669"/>
    <property type="project" value="UniProtKB-KW"/>
</dbReference>
<keyword evidence="1" id="KW-0051">Antiviral defense</keyword>